<reference evidence="3 4" key="1">
    <citation type="submission" date="2018-08" db="EMBL/GenBank/DDBJ databases">
        <title>Streptomyces NEAU-D10 sp. nov., a novel Actinomycete isolated from soil.</title>
        <authorList>
            <person name="Jin L."/>
        </authorList>
    </citation>
    <scope>NUCLEOTIDE SEQUENCE [LARGE SCALE GENOMIC DNA]</scope>
    <source>
        <strain evidence="3 4">NEAU-D10</strain>
    </source>
</reference>
<sequence length="315" mass="33925">MMRAVVTGAAGFIGSHLCAHLLAAGDTVVGIDALTDYYDPALKSRNLSELVPHPAFIWRHADLLEADLGPLLDGAEVIYHLAGQPGVRPSWGPEFTRYADRNLLATQALIEAARQLRLRKFVYASSSSVYGNAPTFLTPETVCPRPVSPYGVTKLAAEHVCELYRTAYGLPSVSLRLFTVYGPRQRPDMAFARLIDAALTGEPFPLHGDGEQTRDFTFVRDVVTAMRAAACAGFTGVANLGGGCPVSMKQAVATVEQLVGPVTLEPRPGGPGEARHTGADITLAAREFGYRPRTDLYDGLAAMVRHTMAWRCLDG</sequence>
<dbReference type="InterPro" id="IPR036291">
    <property type="entry name" value="NAD(P)-bd_dom_sf"/>
</dbReference>
<evidence type="ECO:0000313" key="3">
    <source>
        <dbReference type="EMBL" id="REK89366.1"/>
    </source>
</evidence>
<dbReference type="Proteomes" id="UP000262477">
    <property type="component" value="Unassembled WGS sequence"/>
</dbReference>
<organism evidence="3 4">
    <name type="scientific">Streptomyces inhibens</name>
    <dbReference type="NCBI Taxonomy" id="2293571"/>
    <lineage>
        <taxon>Bacteria</taxon>
        <taxon>Bacillati</taxon>
        <taxon>Actinomycetota</taxon>
        <taxon>Actinomycetes</taxon>
        <taxon>Kitasatosporales</taxon>
        <taxon>Streptomycetaceae</taxon>
        <taxon>Streptomyces</taxon>
    </lineage>
</organism>
<name>A0A371Q3S7_STRIH</name>
<dbReference type="PANTHER" id="PTHR43574">
    <property type="entry name" value="EPIMERASE-RELATED"/>
    <property type="match status" value="1"/>
</dbReference>
<keyword evidence="4" id="KW-1185">Reference proteome</keyword>
<dbReference type="EMBL" id="QUAC01000127">
    <property type="protein sequence ID" value="REK89366.1"/>
    <property type="molecule type" value="Genomic_DNA"/>
</dbReference>
<protein>
    <submittedName>
        <fullName evidence="3">NAD-dependent epimerase/dehydratase family protein</fullName>
    </submittedName>
</protein>
<comment type="caution">
    <text evidence="3">The sequence shown here is derived from an EMBL/GenBank/DDBJ whole genome shotgun (WGS) entry which is preliminary data.</text>
</comment>
<proteinExistence type="predicted"/>
<dbReference type="InterPro" id="IPR001509">
    <property type="entry name" value="Epimerase_deHydtase"/>
</dbReference>
<evidence type="ECO:0000259" key="2">
    <source>
        <dbReference type="Pfam" id="PF01370"/>
    </source>
</evidence>
<keyword evidence="1" id="KW-0520">NAD</keyword>
<dbReference type="Pfam" id="PF01370">
    <property type="entry name" value="Epimerase"/>
    <property type="match status" value="1"/>
</dbReference>
<dbReference type="PRINTS" id="PR01713">
    <property type="entry name" value="NUCEPIMERASE"/>
</dbReference>
<gene>
    <name evidence="3" type="ORF">DY245_16525</name>
</gene>
<dbReference type="SUPFAM" id="SSF51735">
    <property type="entry name" value="NAD(P)-binding Rossmann-fold domains"/>
    <property type="match status" value="1"/>
</dbReference>
<evidence type="ECO:0000256" key="1">
    <source>
        <dbReference type="ARBA" id="ARBA00023027"/>
    </source>
</evidence>
<dbReference type="Gene3D" id="3.40.50.720">
    <property type="entry name" value="NAD(P)-binding Rossmann-like Domain"/>
    <property type="match status" value="1"/>
</dbReference>
<accession>A0A371Q3S7</accession>
<evidence type="ECO:0000313" key="4">
    <source>
        <dbReference type="Proteomes" id="UP000262477"/>
    </source>
</evidence>
<dbReference type="AlphaFoldDB" id="A0A371Q3S7"/>
<dbReference type="OrthoDB" id="9801785at2"/>
<feature type="domain" description="NAD-dependent epimerase/dehydratase" evidence="2">
    <location>
        <begin position="5"/>
        <end position="232"/>
    </location>
</feature>